<dbReference type="GO" id="GO:0000160">
    <property type="term" value="P:phosphorelay signal transduction system"/>
    <property type="evidence" value="ECO:0007669"/>
    <property type="project" value="InterPro"/>
</dbReference>
<dbReference type="PROSITE" id="PS50110">
    <property type="entry name" value="RESPONSE_REGULATORY"/>
    <property type="match status" value="1"/>
</dbReference>
<dbReference type="EMBL" id="BARS01047338">
    <property type="protein sequence ID" value="GAG38949.1"/>
    <property type="molecule type" value="Genomic_DNA"/>
</dbReference>
<dbReference type="SUPFAM" id="SSF52172">
    <property type="entry name" value="CheY-like"/>
    <property type="match status" value="1"/>
</dbReference>
<proteinExistence type="predicted"/>
<keyword evidence="1" id="KW-0597">Phosphoprotein</keyword>
<organism evidence="3">
    <name type="scientific">marine sediment metagenome</name>
    <dbReference type="NCBI Taxonomy" id="412755"/>
    <lineage>
        <taxon>unclassified sequences</taxon>
        <taxon>metagenomes</taxon>
        <taxon>ecological metagenomes</taxon>
    </lineage>
</organism>
<gene>
    <name evidence="3" type="ORF">S01H1_71118</name>
</gene>
<feature type="domain" description="Response regulatory" evidence="2">
    <location>
        <begin position="6"/>
        <end position="120"/>
    </location>
</feature>
<protein>
    <recommendedName>
        <fullName evidence="2">Response regulatory domain-containing protein</fullName>
    </recommendedName>
</protein>
<reference evidence="3" key="1">
    <citation type="journal article" date="2014" name="Front. Microbiol.">
        <title>High frequency of phylogenetically diverse reductive dehalogenase-homologous genes in deep subseafloor sedimentary metagenomes.</title>
        <authorList>
            <person name="Kawai M."/>
            <person name="Futagami T."/>
            <person name="Toyoda A."/>
            <person name="Takaki Y."/>
            <person name="Nishi S."/>
            <person name="Hori S."/>
            <person name="Arai W."/>
            <person name="Tsubouchi T."/>
            <person name="Morono Y."/>
            <person name="Uchiyama I."/>
            <person name="Ito T."/>
            <person name="Fujiyama A."/>
            <person name="Inagaki F."/>
            <person name="Takami H."/>
        </authorList>
    </citation>
    <scope>NUCLEOTIDE SEQUENCE</scope>
    <source>
        <strain evidence="3">Expedition CK06-06</strain>
    </source>
</reference>
<accession>X0X6W9</accession>
<dbReference type="InterPro" id="IPR011006">
    <property type="entry name" value="CheY-like_superfamily"/>
</dbReference>
<evidence type="ECO:0000259" key="2">
    <source>
        <dbReference type="PROSITE" id="PS50110"/>
    </source>
</evidence>
<evidence type="ECO:0000256" key="1">
    <source>
        <dbReference type="ARBA" id="ARBA00022553"/>
    </source>
</evidence>
<dbReference type="PANTHER" id="PTHR44591">
    <property type="entry name" value="STRESS RESPONSE REGULATOR PROTEIN 1"/>
    <property type="match status" value="1"/>
</dbReference>
<evidence type="ECO:0000313" key="3">
    <source>
        <dbReference type="EMBL" id="GAG38949.1"/>
    </source>
</evidence>
<name>X0X6W9_9ZZZZ</name>
<dbReference type="Gene3D" id="3.40.50.2300">
    <property type="match status" value="1"/>
</dbReference>
<dbReference type="SMART" id="SM00448">
    <property type="entry name" value="REC"/>
    <property type="match status" value="1"/>
</dbReference>
<feature type="non-terminal residue" evidence="3">
    <location>
        <position position="123"/>
    </location>
</feature>
<comment type="caution">
    <text evidence="3">The sequence shown here is derived from an EMBL/GenBank/DDBJ whole genome shotgun (WGS) entry which is preliminary data.</text>
</comment>
<dbReference type="Pfam" id="PF00072">
    <property type="entry name" value="Response_reg"/>
    <property type="match status" value="1"/>
</dbReference>
<dbReference type="InterPro" id="IPR050595">
    <property type="entry name" value="Bact_response_regulator"/>
</dbReference>
<dbReference type="AlphaFoldDB" id="X0X6W9"/>
<dbReference type="InterPro" id="IPR001789">
    <property type="entry name" value="Sig_transdc_resp-reg_receiver"/>
</dbReference>
<dbReference type="PANTHER" id="PTHR44591:SF3">
    <property type="entry name" value="RESPONSE REGULATORY DOMAIN-CONTAINING PROTEIN"/>
    <property type="match status" value="1"/>
</dbReference>
<sequence>MSPVTNILVTDDEPATLETLSAALEEMGYRVTTAVKGQEALALIRRQLFNIVIADIKLSDISGLKILEIARELNPETAVIMITGHASIETAVEAINEGAYAYILKPVAMSELETIINNALREQ</sequence>